<evidence type="ECO:0000313" key="2">
    <source>
        <dbReference type="EMBL" id="PWZ00014.1"/>
    </source>
</evidence>
<proteinExistence type="predicted"/>
<keyword evidence="1" id="KW-1133">Transmembrane helix</keyword>
<gene>
    <name evidence="2" type="ORF">BCV70DRAFT_104043</name>
</gene>
<feature type="transmembrane region" description="Helical" evidence="1">
    <location>
        <begin position="21"/>
        <end position="43"/>
    </location>
</feature>
<organism evidence="2 3">
    <name type="scientific">Testicularia cyperi</name>
    <dbReference type="NCBI Taxonomy" id="1882483"/>
    <lineage>
        <taxon>Eukaryota</taxon>
        <taxon>Fungi</taxon>
        <taxon>Dikarya</taxon>
        <taxon>Basidiomycota</taxon>
        <taxon>Ustilaginomycotina</taxon>
        <taxon>Ustilaginomycetes</taxon>
        <taxon>Ustilaginales</taxon>
        <taxon>Anthracoideaceae</taxon>
        <taxon>Testicularia</taxon>
    </lineage>
</organism>
<protein>
    <submittedName>
        <fullName evidence="2">Uncharacterized protein</fullName>
    </submittedName>
</protein>
<accession>A0A317XNT9</accession>
<keyword evidence="1" id="KW-0472">Membrane</keyword>
<reference evidence="2 3" key="1">
    <citation type="journal article" date="2018" name="Mol. Biol. Evol.">
        <title>Broad Genomic Sampling Reveals a Smut Pathogenic Ancestry of the Fungal Clade Ustilaginomycotina.</title>
        <authorList>
            <person name="Kijpornyongpan T."/>
            <person name="Mondo S.J."/>
            <person name="Barry K."/>
            <person name="Sandor L."/>
            <person name="Lee J."/>
            <person name="Lipzen A."/>
            <person name="Pangilinan J."/>
            <person name="LaButti K."/>
            <person name="Hainaut M."/>
            <person name="Henrissat B."/>
            <person name="Grigoriev I.V."/>
            <person name="Spatafora J.W."/>
            <person name="Aime M.C."/>
        </authorList>
    </citation>
    <scope>NUCLEOTIDE SEQUENCE [LARGE SCALE GENOMIC DNA]</scope>
    <source>
        <strain evidence="2 3">MCA 3645</strain>
    </source>
</reference>
<dbReference type="InParanoid" id="A0A317XNT9"/>
<keyword evidence="3" id="KW-1185">Reference proteome</keyword>
<dbReference type="EMBL" id="KZ819193">
    <property type="protein sequence ID" value="PWZ00014.1"/>
    <property type="molecule type" value="Genomic_DNA"/>
</dbReference>
<sequence length="52" mass="5800">MFFHPNILIACRSISIPPCRTVSRFLFCLCSSVSALLFSASLVELVSMYQIS</sequence>
<name>A0A317XNT9_9BASI</name>
<keyword evidence="1" id="KW-0812">Transmembrane</keyword>
<evidence type="ECO:0000256" key="1">
    <source>
        <dbReference type="SAM" id="Phobius"/>
    </source>
</evidence>
<dbReference type="AlphaFoldDB" id="A0A317XNT9"/>
<dbReference type="Proteomes" id="UP000246740">
    <property type="component" value="Unassembled WGS sequence"/>
</dbReference>
<evidence type="ECO:0000313" key="3">
    <source>
        <dbReference type="Proteomes" id="UP000246740"/>
    </source>
</evidence>